<proteinExistence type="predicted"/>
<sequence length="136" mass="15541">MGQFENSKLLDSERTSEHLSRKMNYGSPSSYQMAGSWFGHCPENTSTRKGCARTEFRLRYCYVAGSSSCYDLESYRNTPYTQTQDLFHYFRCLCDTYNLAVLRGGTYFLPGQQHQLSSCKILGVSKIELPIPDSKT</sequence>
<evidence type="ECO:0000313" key="2">
    <source>
        <dbReference type="Proteomes" id="UP000887116"/>
    </source>
</evidence>
<dbReference type="Proteomes" id="UP000887116">
    <property type="component" value="Unassembled WGS sequence"/>
</dbReference>
<gene>
    <name evidence="1" type="ORF">TNCT_39941</name>
</gene>
<comment type="caution">
    <text evidence="1">The sequence shown here is derived from an EMBL/GenBank/DDBJ whole genome shotgun (WGS) entry which is preliminary data.</text>
</comment>
<dbReference type="AlphaFoldDB" id="A0A8X6K761"/>
<evidence type="ECO:0000313" key="1">
    <source>
        <dbReference type="EMBL" id="GFQ64896.1"/>
    </source>
</evidence>
<name>A0A8X6K761_TRICU</name>
<protein>
    <submittedName>
        <fullName evidence="1">Uncharacterized protein</fullName>
    </submittedName>
</protein>
<reference evidence="1" key="1">
    <citation type="submission" date="2020-07" db="EMBL/GenBank/DDBJ databases">
        <title>Multicomponent nature underlies the extraordinary mechanical properties of spider dragline silk.</title>
        <authorList>
            <person name="Kono N."/>
            <person name="Nakamura H."/>
            <person name="Mori M."/>
            <person name="Yoshida Y."/>
            <person name="Ohtoshi R."/>
            <person name="Malay A.D."/>
            <person name="Moran D.A.P."/>
            <person name="Tomita M."/>
            <person name="Numata K."/>
            <person name="Arakawa K."/>
        </authorList>
    </citation>
    <scope>NUCLEOTIDE SEQUENCE</scope>
</reference>
<organism evidence="1 2">
    <name type="scientific">Trichonephila clavata</name>
    <name type="common">Joro spider</name>
    <name type="synonym">Nephila clavata</name>
    <dbReference type="NCBI Taxonomy" id="2740835"/>
    <lineage>
        <taxon>Eukaryota</taxon>
        <taxon>Metazoa</taxon>
        <taxon>Ecdysozoa</taxon>
        <taxon>Arthropoda</taxon>
        <taxon>Chelicerata</taxon>
        <taxon>Arachnida</taxon>
        <taxon>Araneae</taxon>
        <taxon>Araneomorphae</taxon>
        <taxon>Entelegynae</taxon>
        <taxon>Araneoidea</taxon>
        <taxon>Nephilidae</taxon>
        <taxon>Trichonephila</taxon>
    </lineage>
</organism>
<dbReference type="EMBL" id="BMAO01000163">
    <property type="protein sequence ID" value="GFQ64896.1"/>
    <property type="molecule type" value="Genomic_DNA"/>
</dbReference>
<keyword evidence="2" id="KW-1185">Reference proteome</keyword>
<accession>A0A8X6K761</accession>